<organism evidence="2">
    <name type="scientific">Brassica campestris</name>
    <name type="common">Field mustard</name>
    <dbReference type="NCBI Taxonomy" id="3711"/>
    <lineage>
        <taxon>Eukaryota</taxon>
        <taxon>Viridiplantae</taxon>
        <taxon>Streptophyta</taxon>
        <taxon>Embryophyta</taxon>
        <taxon>Tracheophyta</taxon>
        <taxon>Spermatophyta</taxon>
        <taxon>Magnoliopsida</taxon>
        <taxon>eudicotyledons</taxon>
        <taxon>Gunneridae</taxon>
        <taxon>Pentapetalae</taxon>
        <taxon>rosids</taxon>
        <taxon>malvids</taxon>
        <taxon>Brassicales</taxon>
        <taxon>Brassicaceae</taxon>
        <taxon>Brassiceae</taxon>
        <taxon>Brassica</taxon>
    </lineage>
</organism>
<dbReference type="Proteomes" id="UP000694005">
    <property type="component" value="Chromosome A08"/>
</dbReference>
<proteinExistence type="predicted"/>
<name>A0A3P6C674_BRACM</name>
<dbReference type="EMBL" id="LS974624">
    <property type="protein sequence ID" value="CAG7897341.1"/>
    <property type="molecule type" value="Genomic_DNA"/>
</dbReference>
<accession>A0A3P6C674</accession>
<protein>
    <submittedName>
        <fullName evidence="1">Uncharacterized protein</fullName>
    </submittedName>
</protein>
<gene>
    <name evidence="2" type="ORF">BRAA08T32886Z</name>
    <name evidence="1" type="ORF">BRAPAZ1V2_A08P10070.2</name>
</gene>
<reference evidence="2" key="1">
    <citation type="submission" date="2018-11" db="EMBL/GenBank/DDBJ databases">
        <authorList>
            <consortium name="Genoscope - CEA"/>
            <person name="William W."/>
        </authorList>
    </citation>
    <scope>NUCLEOTIDE SEQUENCE</scope>
</reference>
<sequence length="40" mass="4377">MLLVTALAEMVKEYTVVLAAVVEHLFSQAPSPGRIRLPIL</sequence>
<dbReference type="AlphaFoldDB" id="A0A3P6C674"/>
<dbReference type="PANTHER" id="PTHR48175">
    <property type="entry name" value="OS04G0581700 PROTEIN"/>
    <property type="match status" value="1"/>
</dbReference>
<dbReference type="EMBL" id="LR031575">
    <property type="protein sequence ID" value="VDD03409.1"/>
    <property type="molecule type" value="Genomic_DNA"/>
</dbReference>
<dbReference type="PANTHER" id="PTHR48175:SF3">
    <property type="entry name" value="OS04G0581700 PROTEIN"/>
    <property type="match status" value="1"/>
</dbReference>
<dbReference type="Gramene" id="A08p10070.2_BraZ1">
    <property type="protein sequence ID" value="A08p10070.2_BraZ1.CDS.1"/>
    <property type="gene ID" value="A08g10070.2_BraZ1"/>
</dbReference>
<evidence type="ECO:0000313" key="1">
    <source>
        <dbReference type="EMBL" id="CAG7897341.1"/>
    </source>
</evidence>
<evidence type="ECO:0000313" key="2">
    <source>
        <dbReference type="EMBL" id="VDD03409.1"/>
    </source>
</evidence>